<organism evidence="3 4">
    <name type="scientific">Coniosporium apollinis</name>
    <dbReference type="NCBI Taxonomy" id="61459"/>
    <lineage>
        <taxon>Eukaryota</taxon>
        <taxon>Fungi</taxon>
        <taxon>Dikarya</taxon>
        <taxon>Ascomycota</taxon>
        <taxon>Pezizomycotina</taxon>
        <taxon>Dothideomycetes</taxon>
        <taxon>Dothideomycetes incertae sedis</taxon>
        <taxon>Coniosporium</taxon>
    </lineage>
</organism>
<dbReference type="Pfam" id="PF09362">
    <property type="entry name" value="DUF1996"/>
    <property type="match status" value="1"/>
</dbReference>
<feature type="domain" description="WSC" evidence="2">
    <location>
        <begin position="382"/>
        <end position="477"/>
    </location>
</feature>
<evidence type="ECO:0000313" key="3">
    <source>
        <dbReference type="EMBL" id="KAJ9655349.1"/>
    </source>
</evidence>
<dbReference type="InterPro" id="IPR002889">
    <property type="entry name" value="WSC_carb-bd"/>
</dbReference>
<sequence>MKFCNTLNGIAVASVTLLGVADAFWRMSCGRVQTGRIDPIVTPGRISGHAHTIVGSNNLGINSTYDQLFNAQCTSCEIKDDMSAYWSPQLYYRYPNGSFVDVPNGGTILYYLGRGVGRNNLTPYPKGFMMLAGDAGARSYDNTTMTWGNATYPNRPIADRVSFACLHEGNLPEKPYMFQTNCKNGLRAQIHFQSCWNGVDLYKVDNSHVAYMSRIDEGVCPPTHPVKFVHLFMELYYSVNDVTNKVPGGTFVFSQGDTTGYGFHADFQNGWNPEVLAEALKTCASNEGSSGRIEECQILKKSNIDNFKWQCPERPPQIGEQVVGVMDKLPGCNRVTSGPERASAADMSCPADAPKPSVTSTVDTVPIATTYPQIGEEAGNPGWEYLGCAQDNATARALYATMGSNLTTMTVESCQNFCAWKGYVLAATQFGRECYCGNYFRDNKTPNFNATGCDYRCAGDLSRTCGGSSKIEVYNNTRVTPPPPPTVQASSGKYVAKGCYKEKTGGRALGNYSFTSDTMTIESCSKFCLGKKCRWAGLEFG</sequence>
<feature type="chain" id="PRO_5045711517" description="WSC domain-containing protein" evidence="1">
    <location>
        <begin position="24"/>
        <end position="541"/>
    </location>
</feature>
<evidence type="ECO:0000313" key="4">
    <source>
        <dbReference type="Proteomes" id="UP001172684"/>
    </source>
</evidence>
<feature type="signal peptide" evidence="1">
    <location>
        <begin position="1"/>
        <end position="23"/>
    </location>
</feature>
<dbReference type="PANTHER" id="PTHR43662">
    <property type="match status" value="1"/>
</dbReference>
<dbReference type="Proteomes" id="UP001172684">
    <property type="component" value="Unassembled WGS sequence"/>
</dbReference>
<keyword evidence="1" id="KW-0732">Signal</keyword>
<dbReference type="PROSITE" id="PS51212">
    <property type="entry name" value="WSC"/>
    <property type="match status" value="1"/>
</dbReference>
<dbReference type="PANTHER" id="PTHR43662:SF3">
    <property type="entry name" value="DOMAIN PROTEIN, PUTATIVE (AFU_ORTHOLOGUE AFUA_6G11970)-RELATED"/>
    <property type="match status" value="1"/>
</dbReference>
<reference evidence="3" key="1">
    <citation type="submission" date="2022-10" db="EMBL/GenBank/DDBJ databases">
        <title>Culturing micro-colonial fungi from biological soil crusts in the Mojave desert and describing Neophaeococcomyces mojavensis, and introducing the new genera and species Taxawa tesnikishii.</title>
        <authorList>
            <person name="Kurbessoian T."/>
            <person name="Stajich J.E."/>
        </authorList>
    </citation>
    <scope>NUCLEOTIDE SEQUENCE</scope>
    <source>
        <strain evidence="3">TK_1</strain>
    </source>
</reference>
<proteinExistence type="predicted"/>
<dbReference type="EMBL" id="JAPDRL010000176">
    <property type="protein sequence ID" value="KAJ9655349.1"/>
    <property type="molecule type" value="Genomic_DNA"/>
</dbReference>
<dbReference type="SMART" id="SM00321">
    <property type="entry name" value="WSC"/>
    <property type="match status" value="1"/>
</dbReference>
<name>A0ABQ9NH59_9PEZI</name>
<evidence type="ECO:0000259" key="2">
    <source>
        <dbReference type="PROSITE" id="PS51212"/>
    </source>
</evidence>
<dbReference type="InterPro" id="IPR018535">
    <property type="entry name" value="DUF1996"/>
</dbReference>
<gene>
    <name evidence="3" type="ORF">H2201_008818</name>
</gene>
<accession>A0ABQ9NH59</accession>
<protein>
    <recommendedName>
        <fullName evidence="2">WSC domain-containing protein</fullName>
    </recommendedName>
</protein>
<keyword evidence="4" id="KW-1185">Reference proteome</keyword>
<evidence type="ECO:0000256" key="1">
    <source>
        <dbReference type="SAM" id="SignalP"/>
    </source>
</evidence>
<comment type="caution">
    <text evidence="3">The sequence shown here is derived from an EMBL/GenBank/DDBJ whole genome shotgun (WGS) entry which is preliminary data.</text>
</comment>
<dbReference type="Pfam" id="PF01822">
    <property type="entry name" value="WSC"/>
    <property type="match status" value="2"/>
</dbReference>